<evidence type="ECO:0000313" key="3">
    <source>
        <dbReference type="Proteomes" id="UP001363151"/>
    </source>
</evidence>
<dbReference type="SUPFAM" id="SSF51735">
    <property type="entry name" value="NAD(P)-binding Rossmann-fold domains"/>
    <property type="match status" value="1"/>
</dbReference>
<evidence type="ECO:0000256" key="1">
    <source>
        <dbReference type="SAM" id="MobiDB-lite"/>
    </source>
</evidence>
<dbReference type="InterPro" id="IPR051468">
    <property type="entry name" value="Fungal_SecMetab_SDRs"/>
</dbReference>
<accession>A0ABR1G6Y9</accession>
<gene>
    <name evidence="2" type="ORF">SO694_00043051</name>
</gene>
<dbReference type="Proteomes" id="UP001363151">
    <property type="component" value="Unassembled WGS sequence"/>
</dbReference>
<feature type="region of interest" description="Disordered" evidence="1">
    <location>
        <begin position="78"/>
        <end position="100"/>
    </location>
</feature>
<keyword evidence="3" id="KW-1185">Reference proteome</keyword>
<dbReference type="Pfam" id="PF13561">
    <property type="entry name" value="adh_short_C2"/>
    <property type="match status" value="1"/>
</dbReference>
<dbReference type="EMBL" id="JBBJCI010000084">
    <property type="protein sequence ID" value="KAK7248935.1"/>
    <property type="molecule type" value="Genomic_DNA"/>
</dbReference>
<feature type="region of interest" description="Disordered" evidence="1">
    <location>
        <begin position="1"/>
        <end position="29"/>
    </location>
</feature>
<dbReference type="InterPro" id="IPR036291">
    <property type="entry name" value="NAD(P)-bd_dom_sf"/>
</dbReference>
<feature type="compositionally biased region" description="Basic residues" evidence="1">
    <location>
        <begin position="1"/>
        <end position="13"/>
    </location>
</feature>
<sequence length="570" mass="61942">MGKRGKELKKRKRLLEEAEEADGSDSDGAVDVFGGIPVEDVEATCRTLEALGKDLTLFRSRPFKRLRAALAPAAVALVGGGDDAPSRRKKPREPELTEQERRRVMDRDALNQRALRRERLDRLEKLLEDGAEDALPRIADGPAVGLRMLENGDAAPAELHGAISCYTCKAPFTTLHAFYANLCPACAALNWGKRDERCDLAGRGALVTGARVKIGFRVALKLLRCGARVVATTRYPADCASRFNGERDADEWRDRLVVVGCDFRDLRAVEALCAAVPSMVDSLDILVNNACQTVRRPPQYYATTVARELKLRRLLGGPANAFPALLDGPAESGGDVDVPDAPRDLERMRTWTAARADAAASDPALASMLCVAPGDDVRDDAAFPAGATDANGDLGQQLDLRTKNSWMLKLDEVSTPELAEVFAINALAPFVINSKLAPFMRLSAAADRPAFVVNVSAMEGKFYRHKQPTHPHTNMAKAALNMMTRTAAADLAKAHVYMTAVDTGWINDEKPTALAVDHAKAHDFQTPLDEVDAAARILDPAIAPLRRLEAGDPLDAPYGVFLKDYAVCEW</sequence>
<protein>
    <submittedName>
        <fullName evidence="2">Short chain dehydrogenase</fullName>
    </submittedName>
</protein>
<dbReference type="Gene3D" id="3.40.50.720">
    <property type="entry name" value="NAD(P)-binding Rossmann-like Domain"/>
    <property type="match status" value="2"/>
</dbReference>
<name>A0ABR1G6Y9_AURAN</name>
<proteinExistence type="predicted"/>
<organism evidence="2 3">
    <name type="scientific">Aureococcus anophagefferens</name>
    <name type="common">Harmful bloom alga</name>
    <dbReference type="NCBI Taxonomy" id="44056"/>
    <lineage>
        <taxon>Eukaryota</taxon>
        <taxon>Sar</taxon>
        <taxon>Stramenopiles</taxon>
        <taxon>Ochrophyta</taxon>
        <taxon>Pelagophyceae</taxon>
        <taxon>Pelagomonadales</taxon>
        <taxon>Pelagomonadaceae</taxon>
        <taxon>Aureococcus</taxon>
    </lineage>
</organism>
<comment type="caution">
    <text evidence="2">The sequence shown here is derived from an EMBL/GenBank/DDBJ whole genome shotgun (WGS) entry which is preliminary data.</text>
</comment>
<dbReference type="Pfam" id="PF00106">
    <property type="entry name" value="adh_short"/>
    <property type="match status" value="1"/>
</dbReference>
<dbReference type="InterPro" id="IPR002347">
    <property type="entry name" value="SDR_fam"/>
</dbReference>
<reference evidence="2 3" key="1">
    <citation type="submission" date="2024-03" db="EMBL/GenBank/DDBJ databases">
        <title>Aureococcus anophagefferens CCMP1851 and Kratosvirus quantuckense: Draft genome of a second virus-susceptible host strain in the model system.</title>
        <authorList>
            <person name="Chase E."/>
            <person name="Truchon A.R."/>
            <person name="Schepens W."/>
            <person name="Wilhelm S.W."/>
        </authorList>
    </citation>
    <scope>NUCLEOTIDE SEQUENCE [LARGE SCALE GENOMIC DNA]</scope>
    <source>
        <strain evidence="2 3">CCMP1851</strain>
    </source>
</reference>
<evidence type="ECO:0000313" key="2">
    <source>
        <dbReference type="EMBL" id="KAK7248935.1"/>
    </source>
</evidence>
<dbReference type="PANTHER" id="PTHR43544:SF2">
    <property type="entry name" value="OXIDOREDUCTASE"/>
    <property type="match status" value="1"/>
</dbReference>
<dbReference type="PANTHER" id="PTHR43544">
    <property type="entry name" value="SHORT-CHAIN DEHYDROGENASE/REDUCTASE"/>
    <property type="match status" value="1"/>
</dbReference>